<reference evidence="1 2" key="1">
    <citation type="journal article" date="2018" name="Science">
        <title>The opium poppy genome and morphinan production.</title>
        <authorList>
            <person name="Guo L."/>
            <person name="Winzer T."/>
            <person name="Yang X."/>
            <person name="Li Y."/>
            <person name="Ning Z."/>
            <person name="He Z."/>
            <person name="Teodor R."/>
            <person name="Lu Y."/>
            <person name="Bowser T.A."/>
            <person name="Graham I.A."/>
            <person name="Ye K."/>
        </authorList>
    </citation>
    <scope>NUCLEOTIDE SEQUENCE [LARGE SCALE GENOMIC DNA]</scope>
    <source>
        <strain evidence="2">cv. HN1</strain>
        <tissue evidence="1">Leaves</tissue>
    </source>
</reference>
<organism evidence="1 2">
    <name type="scientific">Papaver somniferum</name>
    <name type="common">Opium poppy</name>
    <dbReference type="NCBI Taxonomy" id="3469"/>
    <lineage>
        <taxon>Eukaryota</taxon>
        <taxon>Viridiplantae</taxon>
        <taxon>Streptophyta</taxon>
        <taxon>Embryophyta</taxon>
        <taxon>Tracheophyta</taxon>
        <taxon>Spermatophyta</taxon>
        <taxon>Magnoliopsida</taxon>
        <taxon>Ranunculales</taxon>
        <taxon>Papaveraceae</taxon>
        <taxon>Papaveroideae</taxon>
        <taxon>Papaver</taxon>
    </lineage>
</organism>
<evidence type="ECO:0000313" key="2">
    <source>
        <dbReference type="Proteomes" id="UP000316621"/>
    </source>
</evidence>
<name>A0A4Y7K0Y0_PAPSO</name>
<dbReference type="Gramene" id="RZC67003">
    <property type="protein sequence ID" value="RZC67003"/>
    <property type="gene ID" value="C5167_010692"/>
</dbReference>
<sequence length="138" mass="15356">MVPVSDSDLVLVVVSESVGVSEVCHWVSWVSEQVEAVELGLALDGDLALPLAVIIELQKLHLKALISIVRVKAIVNHQLTTQRLPPLRRLFVLKSKYLSLRFCVKSSVRTFFHIYLSTMVLLIHLSRIPATSCTVLPC</sequence>
<evidence type="ECO:0000313" key="1">
    <source>
        <dbReference type="EMBL" id="RZC67003.1"/>
    </source>
</evidence>
<dbReference type="EMBL" id="CM010720">
    <property type="protein sequence ID" value="RZC67003.1"/>
    <property type="molecule type" value="Genomic_DNA"/>
</dbReference>
<proteinExistence type="predicted"/>
<accession>A0A4Y7K0Y0</accession>
<gene>
    <name evidence="1" type="ORF">C5167_010692</name>
</gene>
<dbReference type="AlphaFoldDB" id="A0A4Y7K0Y0"/>
<keyword evidence="2" id="KW-1185">Reference proteome</keyword>
<protein>
    <submittedName>
        <fullName evidence="1">Uncharacterized protein</fullName>
    </submittedName>
</protein>
<dbReference type="Proteomes" id="UP000316621">
    <property type="component" value="Chromosome 6"/>
</dbReference>